<comment type="caution">
    <text evidence="8">The sequence shown here is derived from an EMBL/GenBank/DDBJ whole genome shotgun (WGS) entry which is preliminary data.</text>
</comment>
<dbReference type="InterPro" id="IPR013763">
    <property type="entry name" value="Cyclin-like_dom"/>
</dbReference>
<reference evidence="8 9" key="1">
    <citation type="journal article" date="2018" name="BMC Genomics">
        <title>Genomic evidence for intraspecific hybridization in a clonal and extremely halotolerant yeast.</title>
        <authorList>
            <person name="Gostincar C."/>
            <person name="Stajich J.E."/>
            <person name="Zupancic J."/>
            <person name="Zalar P."/>
            <person name="Gunde-Cimerman N."/>
        </authorList>
    </citation>
    <scope>NUCLEOTIDE SEQUENCE [LARGE SCALE GENOMIC DNA]</scope>
    <source>
        <strain evidence="8 9">EXF-171</strain>
    </source>
</reference>
<accession>A0A3M7FGS9</accession>
<feature type="region of interest" description="Disordered" evidence="5">
    <location>
        <begin position="160"/>
        <end position="203"/>
    </location>
</feature>
<feature type="domain" description="Cyclin-like" evidence="6">
    <location>
        <begin position="573"/>
        <end position="654"/>
    </location>
</feature>
<dbReference type="VEuPathDB" id="FungiDB:BTJ68_09940"/>
<evidence type="ECO:0000256" key="2">
    <source>
        <dbReference type="ARBA" id="ARBA00023127"/>
    </source>
</evidence>
<feature type="region of interest" description="Disordered" evidence="5">
    <location>
        <begin position="1"/>
        <end position="21"/>
    </location>
</feature>
<evidence type="ECO:0000256" key="5">
    <source>
        <dbReference type="SAM" id="MobiDB-lite"/>
    </source>
</evidence>
<dbReference type="InterPro" id="IPR036915">
    <property type="entry name" value="Cyclin-like_sf"/>
</dbReference>
<dbReference type="SUPFAM" id="SSF47954">
    <property type="entry name" value="Cyclin-like"/>
    <property type="match status" value="2"/>
</dbReference>
<dbReference type="SMART" id="SM01332">
    <property type="entry name" value="Cyclin_C"/>
    <property type="match status" value="1"/>
</dbReference>
<dbReference type="PROSITE" id="PS00292">
    <property type="entry name" value="CYCLINS"/>
    <property type="match status" value="1"/>
</dbReference>
<dbReference type="Proteomes" id="UP000281468">
    <property type="component" value="Unassembled WGS sequence"/>
</dbReference>
<dbReference type="PANTHER" id="PTHR10177">
    <property type="entry name" value="CYCLINS"/>
    <property type="match status" value="1"/>
</dbReference>
<dbReference type="CDD" id="cd20512">
    <property type="entry name" value="CYCLIN_CLBs_yeast_rpt2"/>
    <property type="match status" value="1"/>
</dbReference>
<dbReference type="Gene3D" id="1.10.472.10">
    <property type="entry name" value="Cyclin-like"/>
    <property type="match status" value="2"/>
</dbReference>
<feature type="region of interest" description="Disordered" evidence="5">
    <location>
        <begin position="231"/>
        <end position="254"/>
    </location>
</feature>
<dbReference type="InterPro" id="IPR039361">
    <property type="entry name" value="Cyclin"/>
</dbReference>
<keyword evidence="2 4" id="KW-0195">Cyclin</keyword>
<evidence type="ECO:0000259" key="7">
    <source>
        <dbReference type="SMART" id="SM01332"/>
    </source>
</evidence>
<dbReference type="FunFam" id="1.10.472.10:FF:000001">
    <property type="entry name" value="G2/mitotic-specific cyclin"/>
    <property type="match status" value="1"/>
</dbReference>
<evidence type="ECO:0000256" key="4">
    <source>
        <dbReference type="RuleBase" id="RU000383"/>
    </source>
</evidence>
<protein>
    <submittedName>
        <fullName evidence="8">Uncharacterized protein</fullName>
    </submittedName>
</protein>
<dbReference type="GO" id="GO:0051301">
    <property type="term" value="P:cell division"/>
    <property type="evidence" value="ECO:0007669"/>
    <property type="project" value="UniProtKB-KW"/>
</dbReference>
<keyword evidence="1" id="KW-0132">Cell division</keyword>
<dbReference type="InterPro" id="IPR006671">
    <property type="entry name" value="Cyclin_N"/>
</dbReference>
<comment type="similarity">
    <text evidence="4">Belongs to the cyclin family.</text>
</comment>
<evidence type="ECO:0000259" key="6">
    <source>
        <dbReference type="SMART" id="SM00385"/>
    </source>
</evidence>
<feature type="compositionally biased region" description="Basic and acidic residues" evidence="5">
    <location>
        <begin position="237"/>
        <end position="249"/>
    </location>
</feature>
<dbReference type="SMART" id="SM00385">
    <property type="entry name" value="CYCLIN"/>
    <property type="match status" value="2"/>
</dbReference>
<sequence length="702" mass="78721">MDAKVCYSFPPKHHLPPPPRALQQQWKERPRDLVPFATPPCIWHMPKIFSSREQHFLFDTTFITPRLVGTSPPTSVQMEFTLTHRPAQPQRPRALRVHDENAQPPQVTGNVPPGKTLHHRTKSTPAFSTLLQAGAVRAASKKVLGEANANLKIVRDDSEIGKASPAKGAAAQEPVKPQPTFARPAPRPLAPKNPSTQNMPTNTTAKAANSTAAAAAKAAIAAPEPVKKVAPKKSTKVLREVQPGRDAENQKPVTTTMPVHQAVAAPKPTAAVADKPTPPFVRETRRMQSIPLRDEHVARPQPNPAPINHSIPPGFVSEQDYVNFLAAQNASHIPPHAAYGAYPVGAQYGYSYQPPVEHFYDAVEGEEYYYEDSCHSYVTPESFNMVSEPTGGVTEVLEPKVTDKTLKELEAARCFVEATRTPEDIEDEEWDMSMVAQYGDEIFSYMRNLEKRMAPNPRYMEQQQEIQWSMRSVLIDWVIQVHGRFNLLPETLFLTVNYIDRFLSCKIVSLGKLQLVGATAIFVAAKYEEVQCPTISEIIYMVDGGYSADELLKAERFMLSMLQFELGWPGPMSFLRRISKADDYDLETRTLAKYFLEVTLMDERFVGCVPSYLAAGAHCMARLMLRKGDWGPAHVFYSQYTYSQLRDLLAAMLECCELPEKHHNAVFEKYMDKRYKKAANFVVIEMEKGFTVPGVTRGPIWQ</sequence>
<dbReference type="EMBL" id="QWIQ01000423">
    <property type="protein sequence ID" value="RMY88070.1"/>
    <property type="molecule type" value="Genomic_DNA"/>
</dbReference>
<organism evidence="8 9">
    <name type="scientific">Hortaea werneckii</name>
    <name type="common">Black yeast</name>
    <name type="synonym">Cladosporium werneckii</name>
    <dbReference type="NCBI Taxonomy" id="91943"/>
    <lineage>
        <taxon>Eukaryota</taxon>
        <taxon>Fungi</taxon>
        <taxon>Dikarya</taxon>
        <taxon>Ascomycota</taxon>
        <taxon>Pezizomycotina</taxon>
        <taxon>Dothideomycetes</taxon>
        <taxon>Dothideomycetidae</taxon>
        <taxon>Mycosphaerellales</taxon>
        <taxon>Teratosphaeriaceae</taxon>
        <taxon>Hortaea</taxon>
    </lineage>
</organism>
<proteinExistence type="inferred from homology"/>
<feature type="domain" description="Cyclin-like" evidence="6">
    <location>
        <begin position="476"/>
        <end position="560"/>
    </location>
</feature>
<keyword evidence="3" id="KW-0131">Cell cycle</keyword>
<name>A0A3M7FGS9_HORWE</name>
<dbReference type="Pfam" id="PF00134">
    <property type="entry name" value="Cyclin_N"/>
    <property type="match status" value="1"/>
</dbReference>
<evidence type="ECO:0000313" key="8">
    <source>
        <dbReference type="EMBL" id="RMY88070.1"/>
    </source>
</evidence>
<dbReference type="InterPro" id="IPR048258">
    <property type="entry name" value="Cyclins_cyclin-box"/>
</dbReference>
<dbReference type="AlphaFoldDB" id="A0A3M7FGS9"/>
<dbReference type="InterPro" id="IPR004367">
    <property type="entry name" value="Cyclin_C-dom"/>
</dbReference>
<evidence type="ECO:0000313" key="9">
    <source>
        <dbReference type="Proteomes" id="UP000281468"/>
    </source>
</evidence>
<feature type="domain" description="Cyclin C-terminal" evidence="7">
    <location>
        <begin position="569"/>
        <end position="684"/>
    </location>
</feature>
<dbReference type="Pfam" id="PF02984">
    <property type="entry name" value="Cyclin_C"/>
    <property type="match status" value="1"/>
</dbReference>
<evidence type="ECO:0000256" key="3">
    <source>
        <dbReference type="ARBA" id="ARBA00023306"/>
    </source>
</evidence>
<evidence type="ECO:0000256" key="1">
    <source>
        <dbReference type="ARBA" id="ARBA00022618"/>
    </source>
</evidence>
<gene>
    <name evidence="8" type="ORF">D0862_10531</name>
</gene>